<reference evidence="2" key="1">
    <citation type="submission" date="2017-05" db="UniProtKB">
        <authorList>
            <consortium name="EnsemblMetazoa"/>
        </authorList>
    </citation>
    <scope>IDENTIFICATION</scope>
</reference>
<dbReference type="EnsemblMetazoa" id="Aqu2.1.13124_001">
    <property type="protein sequence ID" value="Aqu2.1.13124_001"/>
    <property type="gene ID" value="Aqu2.1.13124"/>
</dbReference>
<dbReference type="InParanoid" id="A0A1X7TER6"/>
<organism evidence="2">
    <name type="scientific">Amphimedon queenslandica</name>
    <name type="common">Sponge</name>
    <dbReference type="NCBI Taxonomy" id="400682"/>
    <lineage>
        <taxon>Eukaryota</taxon>
        <taxon>Metazoa</taxon>
        <taxon>Porifera</taxon>
        <taxon>Demospongiae</taxon>
        <taxon>Heteroscleromorpha</taxon>
        <taxon>Haplosclerida</taxon>
        <taxon>Niphatidae</taxon>
        <taxon>Amphimedon</taxon>
    </lineage>
</organism>
<name>A0A1X7TER6_AMPQE</name>
<feature type="compositionally biased region" description="Basic residues" evidence="1">
    <location>
        <begin position="1"/>
        <end position="10"/>
    </location>
</feature>
<accession>A0A1X7TER6</accession>
<evidence type="ECO:0000256" key="1">
    <source>
        <dbReference type="SAM" id="MobiDB-lite"/>
    </source>
</evidence>
<dbReference type="AlphaFoldDB" id="A0A1X7TER6"/>
<evidence type="ECO:0000313" key="2">
    <source>
        <dbReference type="EnsemblMetazoa" id="Aqu2.1.13124_001"/>
    </source>
</evidence>
<feature type="region of interest" description="Disordered" evidence="1">
    <location>
        <begin position="1"/>
        <end position="27"/>
    </location>
</feature>
<sequence length="217" mass="24467">MTPHSARKRKLDTSPHSYISHSKLPRAPSATSATALARCYGVCNTAYFDLEWSSESYSHADYGIEEDNKYTLKAVGSKVGLSPACDNNQGDEESEEGPGQLEEVKEDKRKATRQSEGYAKEVLLQHLSDTRDDQYEINKAIVKVNELPTLLSDTLERPDIVLYSHNHKKLITTFEVLSSPMEFTIYKSIIGVVNVIRLLKCRDKSLNYFTCFTLPII</sequence>
<protein>
    <submittedName>
        <fullName evidence="2">Uncharacterized protein</fullName>
    </submittedName>
</protein>
<feature type="region of interest" description="Disordered" evidence="1">
    <location>
        <begin position="82"/>
        <end position="113"/>
    </location>
</feature>
<proteinExistence type="predicted"/>